<dbReference type="AlphaFoldDB" id="A0A0N0DJA5"/>
<dbReference type="RefSeq" id="WP_045065335.1">
    <property type="nucleotide sequence ID" value="NZ_CP131573.1"/>
</dbReference>
<name>A0A0N0DJA5_PHOLD</name>
<gene>
    <name evidence="1" type="ORF">C0W93_20460</name>
</gene>
<comment type="caution">
    <text evidence="1">The sequence shown here is derived from an EMBL/GenBank/DDBJ whole genome shotgun (WGS) entry which is preliminary data.</text>
</comment>
<dbReference type="InterPro" id="IPR007038">
    <property type="entry name" value="HupE_UreJ"/>
</dbReference>
<evidence type="ECO:0000313" key="2">
    <source>
        <dbReference type="Proteomes" id="UP000240530"/>
    </source>
</evidence>
<dbReference type="Pfam" id="PF04955">
    <property type="entry name" value="HupE_UreJ"/>
    <property type="match status" value="1"/>
</dbReference>
<reference evidence="1 2" key="1">
    <citation type="submission" date="2018-03" db="EMBL/GenBank/DDBJ databases">
        <title>Whole genome sequencing of Histamine producing bacteria.</title>
        <authorList>
            <person name="Butler K."/>
        </authorList>
    </citation>
    <scope>NUCLEOTIDE SEQUENCE [LARGE SCALE GENOMIC DNA]</scope>
    <source>
        <strain evidence="1 2">Res.4.1</strain>
    </source>
</reference>
<dbReference type="EMBL" id="PYNS01000038">
    <property type="protein sequence ID" value="PSV06615.1"/>
    <property type="molecule type" value="Genomic_DNA"/>
</dbReference>
<dbReference type="OrthoDB" id="9808192at2"/>
<dbReference type="GeneID" id="99742604"/>
<dbReference type="PIRSF" id="PIRSF016919">
    <property type="entry name" value="HupE_UreJ"/>
    <property type="match status" value="1"/>
</dbReference>
<sequence>MKMKHLMVGLLATSFSPLALAHPGHIGPHASAFMSGFVHPFTGMDHLSVMLGVGLLAAIMGGKAISRLPLAFISIMIVGAALGVSGVVIPGVELGIAVSVIAMGAMLLAGGRLSAKVATGAVMAFALFHGMAHGMEMPLGARTAEYFIGFVLATATLHACGVVLGKFIANSAANRRVTGVLGVVMAAFGGMLMLS</sequence>
<accession>A0A0N0DJA5</accession>
<organism evidence="1 2">
    <name type="scientific">Photobacterium leiognathi subsp. mandapamensis</name>
    <name type="common">Photobacterium mandapamensis</name>
    <dbReference type="NCBI Taxonomy" id="48408"/>
    <lineage>
        <taxon>Bacteria</taxon>
        <taxon>Pseudomonadati</taxon>
        <taxon>Pseudomonadota</taxon>
        <taxon>Gammaproteobacteria</taxon>
        <taxon>Vibrionales</taxon>
        <taxon>Vibrionaceae</taxon>
        <taxon>Photobacterium</taxon>
    </lineage>
</organism>
<dbReference type="Proteomes" id="UP000240530">
    <property type="component" value="Unassembled WGS sequence"/>
</dbReference>
<protein>
    <submittedName>
        <fullName evidence="1">Urease accessory protein</fullName>
    </submittedName>
</protein>
<evidence type="ECO:0000313" key="1">
    <source>
        <dbReference type="EMBL" id="PSV06615.1"/>
    </source>
</evidence>
<proteinExistence type="predicted"/>